<dbReference type="InterPro" id="IPR030378">
    <property type="entry name" value="G_CP_dom"/>
</dbReference>
<evidence type="ECO:0000256" key="6">
    <source>
        <dbReference type="ARBA" id="ARBA00022801"/>
    </source>
</evidence>
<feature type="binding site" evidence="10">
    <location>
        <position position="253"/>
    </location>
    <ligand>
        <name>Zn(2+)</name>
        <dbReference type="ChEBI" id="CHEBI:29105"/>
    </ligand>
</feature>
<dbReference type="Proteomes" id="UP001197875">
    <property type="component" value="Unassembled WGS sequence"/>
</dbReference>
<evidence type="ECO:0000256" key="5">
    <source>
        <dbReference type="ARBA" id="ARBA00022741"/>
    </source>
</evidence>
<evidence type="ECO:0000256" key="7">
    <source>
        <dbReference type="ARBA" id="ARBA00022833"/>
    </source>
</evidence>
<dbReference type="InterPro" id="IPR004881">
    <property type="entry name" value="Ribosome_biogen_GTPase_RsgA"/>
</dbReference>
<name>A0AAE3DR28_9FIRM</name>
<evidence type="ECO:0000259" key="11">
    <source>
        <dbReference type="PROSITE" id="PS50936"/>
    </source>
</evidence>
<evidence type="ECO:0000256" key="10">
    <source>
        <dbReference type="HAMAP-Rule" id="MF_01820"/>
    </source>
</evidence>
<dbReference type="SUPFAM" id="SSF50249">
    <property type="entry name" value="Nucleic acid-binding proteins"/>
    <property type="match status" value="1"/>
</dbReference>
<sequence>MQKGKIIKGIGGFYYVHTRDNVIYECRAKGIFRKNGIKPLVGDDVGIEILDEKEKTGNLMEILPRKNTLIRPAVANVDQALVIFAVNRPKPNFNLLDHFLVMMEYQKVKTVICFNKEDLSTKEELEELQRIYAGCESQVLFVSAGQEKGMEAVHEILKGKTTTVAGPSGVGKSTLINRICPQASMETGEISRKIDRGKHTTRHSELFYVEEDTYLMDTPGFSSLMLPEMEKEDLQNYFPDFTPFEPFCRFQGCLHDKEPDCGIKEALAEGKISERRYQSYLEMLEELKDRRKY</sequence>
<feature type="binding site" evidence="10">
    <location>
        <position position="261"/>
    </location>
    <ligand>
        <name>Zn(2+)</name>
        <dbReference type="ChEBI" id="CHEBI:29105"/>
    </ligand>
</feature>
<comment type="subcellular location">
    <subcellularLocation>
        <location evidence="10">Cytoplasm</location>
    </subcellularLocation>
</comment>
<feature type="binding site" evidence="10">
    <location>
        <position position="248"/>
    </location>
    <ligand>
        <name>Zn(2+)</name>
        <dbReference type="ChEBI" id="CHEBI:29105"/>
    </ligand>
</feature>
<dbReference type="PANTHER" id="PTHR32120:SF11">
    <property type="entry name" value="SMALL RIBOSOMAL SUBUNIT BIOGENESIS GTPASE RSGA 1, MITOCHONDRIAL-RELATED"/>
    <property type="match status" value="1"/>
</dbReference>
<evidence type="ECO:0000259" key="12">
    <source>
        <dbReference type="PROSITE" id="PS51721"/>
    </source>
</evidence>
<dbReference type="InterPro" id="IPR027417">
    <property type="entry name" value="P-loop_NTPase"/>
</dbReference>
<evidence type="ECO:0000313" key="13">
    <source>
        <dbReference type="EMBL" id="MCC2189082.1"/>
    </source>
</evidence>
<dbReference type="InterPro" id="IPR010914">
    <property type="entry name" value="RsgA_GTPase_dom"/>
</dbReference>
<keyword evidence="3 10" id="KW-0479">Metal-binding</keyword>
<feature type="domain" description="CP-type G" evidence="12">
    <location>
        <begin position="66"/>
        <end position="224"/>
    </location>
</feature>
<dbReference type="GO" id="GO:0046872">
    <property type="term" value="F:metal ion binding"/>
    <property type="evidence" value="ECO:0007669"/>
    <property type="project" value="UniProtKB-KW"/>
</dbReference>
<comment type="cofactor">
    <cofactor evidence="10">
        <name>Zn(2+)</name>
        <dbReference type="ChEBI" id="CHEBI:29105"/>
    </cofactor>
    <text evidence="10">Binds 1 zinc ion per subunit.</text>
</comment>
<feature type="domain" description="EngC GTPase" evidence="11">
    <location>
        <begin position="75"/>
        <end position="222"/>
    </location>
</feature>
<dbReference type="GO" id="GO:0042274">
    <property type="term" value="P:ribosomal small subunit biogenesis"/>
    <property type="evidence" value="ECO:0007669"/>
    <property type="project" value="UniProtKB-UniRule"/>
</dbReference>
<keyword evidence="7 10" id="KW-0862">Zinc</keyword>
<dbReference type="GO" id="GO:0019843">
    <property type="term" value="F:rRNA binding"/>
    <property type="evidence" value="ECO:0007669"/>
    <property type="project" value="UniProtKB-KW"/>
</dbReference>
<evidence type="ECO:0000256" key="3">
    <source>
        <dbReference type="ARBA" id="ARBA00022723"/>
    </source>
</evidence>
<feature type="binding site" evidence="10">
    <location>
        <begin position="166"/>
        <end position="174"/>
    </location>
    <ligand>
        <name>GTP</name>
        <dbReference type="ChEBI" id="CHEBI:37565"/>
    </ligand>
</feature>
<protein>
    <recommendedName>
        <fullName evidence="10">Small ribosomal subunit biogenesis GTPase RsgA</fullName>
        <ecNumber evidence="10">3.6.1.-</ecNumber>
    </recommendedName>
</protein>
<evidence type="ECO:0000256" key="2">
    <source>
        <dbReference type="ARBA" id="ARBA00022517"/>
    </source>
</evidence>
<dbReference type="PANTHER" id="PTHR32120">
    <property type="entry name" value="SMALL RIBOSOMAL SUBUNIT BIOGENESIS GTPASE RSGA"/>
    <property type="match status" value="1"/>
</dbReference>
<dbReference type="RefSeq" id="WP_178046263.1">
    <property type="nucleotide sequence ID" value="NZ_JAJEPR010000005.1"/>
</dbReference>
<keyword evidence="5 10" id="KW-0547">Nucleotide-binding</keyword>
<comment type="function">
    <text evidence="10">One of several proteins that assist in the late maturation steps of the functional core of the 30S ribosomal subunit. Helps release RbfA from mature subunits. May play a role in the assembly of ribosomal proteins into the subunit. Circularly permuted GTPase that catalyzes slow GTP hydrolysis, GTPase activity is stimulated by the 30S ribosomal subunit.</text>
</comment>
<feature type="binding site" evidence="10">
    <location>
        <position position="255"/>
    </location>
    <ligand>
        <name>Zn(2+)</name>
        <dbReference type="ChEBI" id="CHEBI:29105"/>
    </ligand>
</feature>
<evidence type="ECO:0000313" key="14">
    <source>
        <dbReference type="Proteomes" id="UP001197875"/>
    </source>
</evidence>
<comment type="caution">
    <text evidence="13">The sequence shown here is derived from an EMBL/GenBank/DDBJ whole genome shotgun (WGS) entry which is preliminary data.</text>
</comment>
<dbReference type="Gene3D" id="1.10.40.50">
    <property type="entry name" value="Probable gtpase engc, domain 3"/>
    <property type="match status" value="1"/>
</dbReference>
<keyword evidence="1 10" id="KW-0963">Cytoplasm</keyword>
<dbReference type="EMBL" id="JAJEPR010000005">
    <property type="protein sequence ID" value="MCC2189082.1"/>
    <property type="molecule type" value="Genomic_DNA"/>
</dbReference>
<dbReference type="CDD" id="cd01854">
    <property type="entry name" value="YjeQ_EngC"/>
    <property type="match status" value="1"/>
</dbReference>
<dbReference type="HAMAP" id="MF_01820">
    <property type="entry name" value="GTPase_RsgA"/>
    <property type="match status" value="1"/>
</dbReference>
<feature type="binding site" evidence="10">
    <location>
        <begin position="115"/>
        <end position="118"/>
    </location>
    <ligand>
        <name>GTP</name>
        <dbReference type="ChEBI" id="CHEBI:37565"/>
    </ligand>
</feature>
<gene>
    <name evidence="10 13" type="primary">rsgA</name>
    <name evidence="13" type="ORF">LKD71_04465</name>
</gene>
<keyword evidence="9 10" id="KW-0342">GTP-binding</keyword>
<keyword evidence="14" id="KW-1185">Reference proteome</keyword>
<dbReference type="InterPro" id="IPR012340">
    <property type="entry name" value="NA-bd_OB-fold"/>
</dbReference>
<accession>A0AAE3DR28</accession>
<dbReference type="EC" id="3.6.1.-" evidence="10"/>
<reference evidence="13 14" key="1">
    <citation type="submission" date="2021-10" db="EMBL/GenBank/DDBJ databases">
        <title>Anaerobic single-cell dispensing facilitates the cultivation of human gut bacteria.</title>
        <authorList>
            <person name="Afrizal A."/>
        </authorList>
    </citation>
    <scope>NUCLEOTIDE SEQUENCE [LARGE SCALE GENOMIC DNA]</scope>
    <source>
        <strain evidence="13 14">CLA-AA-H277</strain>
    </source>
</reference>
<keyword evidence="8 10" id="KW-0694">RNA-binding</keyword>
<dbReference type="CDD" id="cd04466">
    <property type="entry name" value="S1_YloQ_GTPase"/>
    <property type="match status" value="1"/>
</dbReference>
<keyword evidence="6 10" id="KW-0378">Hydrolase</keyword>
<proteinExistence type="inferred from homology"/>
<comment type="subunit">
    <text evidence="10">Monomer. Associates with 30S ribosomal subunit, binds 16S rRNA.</text>
</comment>
<evidence type="ECO:0000256" key="9">
    <source>
        <dbReference type="ARBA" id="ARBA00023134"/>
    </source>
</evidence>
<dbReference type="SUPFAM" id="SSF52540">
    <property type="entry name" value="P-loop containing nucleoside triphosphate hydrolases"/>
    <property type="match status" value="1"/>
</dbReference>
<keyword evidence="4 10" id="KW-0699">rRNA-binding</keyword>
<dbReference type="Gene3D" id="3.40.50.300">
    <property type="entry name" value="P-loop containing nucleotide triphosphate hydrolases"/>
    <property type="match status" value="1"/>
</dbReference>
<comment type="similarity">
    <text evidence="10">Belongs to the TRAFAC class YlqF/YawG GTPase family. RsgA subfamily.</text>
</comment>
<dbReference type="AlphaFoldDB" id="A0AAE3DR28"/>
<evidence type="ECO:0000256" key="8">
    <source>
        <dbReference type="ARBA" id="ARBA00022884"/>
    </source>
</evidence>
<organism evidence="13 14">
    <name type="scientific">Fusicatenibacter faecihominis</name>
    <dbReference type="NCBI Taxonomy" id="2881276"/>
    <lineage>
        <taxon>Bacteria</taxon>
        <taxon>Bacillati</taxon>
        <taxon>Bacillota</taxon>
        <taxon>Clostridia</taxon>
        <taxon>Lachnospirales</taxon>
        <taxon>Lachnospiraceae</taxon>
        <taxon>Fusicatenibacter</taxon>
    </lineage>
</organism>
<dbReference type="GO" id="GO:0005525">
    <property type="term" value="F:GTP binding"/>
    <property type="evidence" value="ECO:0007669"/>
    <property type="project" value="UniProtKB-UniRule"/>
</dbReference>
<dbReference type="PROSITE" id="PS51721">
    <property type="entry name" value="G_CP"/>
    <property type="match status" value="1"/>
</dbReference>
<dbReference type="Pfam" id="PF03193">
    <property type="entry name" value="RsgA_GTPase"/>
    <property type="match status" value="1"/>
</dbReference>
<dbReference type="PROSITE" id="PS50936">
    <property type="entry name" value="ENGC_GTPASE"/>
    <property type="match status" value="1"/>
</dbReference>
<evidence type="ECO:0000256" key="1">
    <source>
        <dbReference type="ARBA" id="ARBA00022490"/>
    </source>
</evidence>
<dbReference type="Gene3D" id="2.40.50.140">
    <property type="entry name" value="Nucleic acid-binding proteins"/>
    <property type="match status" value="1"/>
</dbReference>
<dbReference type="Pfam" id="PF16745">
    <property type="entry name" value="RsgA_N"/>
    <property type="match status" value="1"/>
</dbReference>
<dbReference type="NCBIfam" id="TIGR00157">
    <property type="entry name" value="ribosome small subunit-dependent GTPase A"/>
    <property type="match status" value="1"/>
</dbReference>
<evidence type="ECO:0000256" key="4">
    <source>
        <dbReference type="ARBA" id="ARBA00022730"/>
    </source>
</evidence>
<keyword evidence="2 10" id="KW-0690">Ribosome biogenesis</keyword>
<dbReference type="GO" id="GO:0005737">
    <property type="term" value="C:cytoplasm"/>
    <property type="evidence" value="ECO:0007669"/>
    <property type="project" value="UniProtKB-SubCell"/>
</dbReference>
<dbReference type="GO" id="GO:0003924">
    <property type="term" value="F:GTPase activity"/>
    <property type="evidence" value="ECO:0007669"/>
    <property type="project" value="UniProtKB-UniRule"/>
</dbReference>
<dbReference type="InterPro" id="IPR031944">
    <property type="entry name" value="RsgA_N"/>
</dbReference>